<dbReference type="RefSeq" id="WP_056944820.1">
    <property type="nucleotide sequence ID" value="NZ_AZDT01000063.1"/>
</dbReference>
<comment type="caution">
    <text evidence="4">The sequence shown here is derived from an EMBL/GenBank/DDBJ whole genome shotgun (WGS) entry which is preliminary data.</text>
</comment>
<dbReference type="SUPFAM" id="SSF55729">
    <property type="entry name" value="Acyl-CoA N-acyltransferases (Nat)"/>
    <property type="match status" value="1"/>
</dbReference>
<evidence type="ECO:0000256" key="1">
    <source>
        <dbReference type="ARBA" id="ARBA00022679"/>
    </source>
</evidence>
<dbReference type="PANTHER" id="PTHR10908">
    <property type="entry name" value="SEROTONIN N-ACETYLTRANSFERASE"/>
    <property type="match status" value="1"/>
</dbReference>
<dbReference type="OrthoDB" id="9800962at2"/>
<evidence type="ECO:0000313" key="5">
    <source>
        <dbReference type="Proteomes" id="UP000051162"/>
    </source>
</evidence>
<dbReference type="PROSITE" id="PS51186">
    <property type="entry name" value="GNAT"/>
    <property type="match status" value="1"/>
</dbReference>
<protein>
    <submittedName>
        <fullName evidence="4">GNAT family acetyltransferase</fullName>
    </submittedName>
</protein>
<evidence type="ECO:0000313" key="4">
    <source>
        <dbReference type="EMBL" id="KRK73060.1"/>
    </source>
</evidence>
<gene>
    <name evidence="4" type="ORF">FD30_GL000803</name>
</gene>
<sequence>MHLRQVVPTDLPAILEIEHAGFTAAEAGTPEAYAARIQAFPDTFLVAEEHNTLLGFVCGPIVADELVADWMYDQAPTNLPTGGHQMILTIAVAPTARGRGIGGRLLSAFAESATAHHCQSIALTCLADRIPFYQKNGYQVVGVSTSQHAGEAWYDLVKEL</sequence>
<dbReference type="InterPro" id="IPR016181">
    <property type="entry name" value="Acyl_CoA_acyltransferase"/>
</dbReference>
<dbReference type="PATRIC" id="fig|1423773.3.peg.823"/>
<dbReference type="Proteomes" id="UP000051162">
    <property type="component" value="Unassembled WGS sequence"/>
</dbReference>
<dbReference type="GeneID" id="84783050"/>
<dbReference type="PANTHER" id="PTHR10908:SF0">
    <property type="entry name" value="SEROTONIN N-ACETYLTRANSFERASE"/>
    <property type="match status" value="1"/>
</dbReference>
<accession>A0A0R1JX23</accession>
<keyword evidence="5" id="KW-1185">Reference proteome</keyword>
<dbReference type="CDD" id="cd04301">
    <property type="entry name" value="NAT_SF"/>
    <property type="match status" value="1"/>
</dbReference>
<feature type="domain" description="N-acetyltransferase" evidence="3">
    <location>
        <begin position="1"/>
        <end position="160"/>
    </location>
</feature>
<dbReference type="Pfam" id="PF00583">
    <property type="entry name" value="Acetyltransf_1"/>
    <property type="match status" value="1"/>
</dbReference>
<dbReference type="Gene3D" id="3.40.630.30">
    <property type="match status" value="1"/>
</dbReference>
<name>A0A0R1JX23_9LACO</name>
<dbReference type="GO" id="GO:0008080">
    <property type="term" value="F:N-acetyltransferase activity"/>
    <property type="evidence" value="ECO:0007669"/>
    <property type="project" value="UniProtKB-ARBA"/>
</dbReference>
<evidence type="ECO:0000259" key="3">
    <source>
        <dbReference type="PROSITE" id="PS51186"/>
    </source>
</evidence>
<keyword evidence="2" id="KW-0012">Acyltransferase</keyword>
<proteinExistence type="predicted"/>
<organism evidence="4 5">
    <name type="scientific">Levilactobacillus namurensis DSM 19117</name>
    <dbReference type="NCBI Taxonomy" id="1423773"/>
    <lineage>
        <taxon>Bacteria</taxon>
        <taxon>Bacillati</taxon>
        <taxon>Bacillota</taxon>
        <taxon>Bacilli</taxon>
        <taxon>Lactobacillales</taxon>
        <taxon>Lactobacillaceae</taxon>
        <taxon>Levilactobacillus</taxon>
    </lineage>
</organism>
<dbReference type="EMBL" id="AZDT01000063">
    <property type="protein sequence ID" value="KRK73060.1"/>
    <property type="molecule type" value="Genomic_DNA"/>
</dbReference>
<reference evidence="4 5" key="1">
    <citation type="journal article" date="2015" name="Genome Announc.">
        <title>Expanding the biotechnology potential of lactobacilli through comparative genomics of 213 strains and associated genera.</title>
        <authorList>
            <person name="Sun Z."/>
            <person name="Harris H.M."/>
            <person name="McCann A."/>
            <person name="Guo C."/>
            <person name="Argimon S."/>
            <person name="Zhang W."/>
            <person name="Yang X."/>
            <person name="Jeffery I.B."/>
            <person name="Cooney J.C."/>
            <person name="Kagawa T.F."/>
            <person name="Liu W."/>
            <person name="Song Y."/>
            <person name="Salvetti E."/>
            <person name="Wrobel A."/>
            <person name="Rasinkangas P."/>
            <person name="Parkhill J."/>
            <person name="Rea M.C."/>
            <person name="O'Sullivan O."/>
            <person name="Ritari J."/>
            <person name="Douillard F.P."/>
            <person name="Paul Ross R."/>
            <person name="Yang R."/>
            <person name="Briner A.E."/>
            <person name="Felis G.E."/>
            <person name="de Vos W.M."/>
            <person name="Barrangou R."/>
            <person name="Klaenhammer T.R."/>
            <person name="Caufield P.W."/>
            <person name="Cui Y."/>
            <person name="Zhang H."/>
            <person name="O'Toole P.W."/>
        </authorList>
    </citation>
    <scope>NUCLEOTIDE SEQUENCE [LARGE SCALE GENOMIC DNA]</scope>
    <source>
        <strain evidence="4 5">DSM 19117</strain>
    </source>
</reference>
<evidence type="ECO:0000256" key="2">
    <source>
        <dbReference type="ARBA" id="ARBA00023315"/>
    </source>
</evidence>
<dbReference type="AlphaFoldDB" id="A0A0R1JX23"/>
<dbReference type="InterPro" id="IPR000182">
    <property type="entry name" value="GNAT_dom"/>
</dbReference>
<dbReference type="InterPro" id="IPR051635">
    <property type="entry name" value="SNAT-like"/>
</dbReference>
<keyword evidence="1 4" id="KW-0808">Transferase</keyword>